<proteinExistence type="predicted"/>
<accession>A0A382YPJ9</accession>
<sequence length="47" mass="4974">MPFLGKSPSDGNHNVLLDAFNATATATYNLTKDSVAYTPISAQSLMV</sequence>
<dbReference type="EMBL" id="UINC01177241">
    <property type="protein sequence ID" value="SVD84775.1"/>
    <property type="molecule type" value="Genomic_DNA"/>
</dbReference>
<dbReference type="AlphaFoldDB" id="A0A382YPJ9"/>
<gene>
    <name evidence="1" type="ORF">METZ01_LOCUS437629</name>
</gene>
<organism evidence="1">
    <name type="scientific">marine metagenome</name>
    <dbReference type="NCBI Taxonomy" id="408172"/>
    <lineage>
        <taxon>unclassified sequences</taxon>
        <taxon>metagenomes</taxon>
        <taxon>ecological metagenomes</taxon>
    </lineage>
</organism>
<protein>
    <submittedName>
        <fullName evidence="1">Uncharacterized protein</fullName>
    </submittedName>
</protein>
<reference evidence="1" key="1">
    <citation type="submission" date="2018-05" db="EMBL/GenBank/DDBJ databases">
        <authorList>
            <person name="Lanie J.A."/>
            <person name="Ng W.-L."/>
            <person name="Kazmierczak K.M."/>
            <person name="Andrzejewski T.M."/>
            <person name="Davidsen T.M."/>
            <person name="Wayne K.J."/>
            <person name="Tettelin H."/>
            <person name="Glass J.I."/>
            <person name="Rusch D."/>
            <person name="Podicherti R."/>
            <person name="Tsui H.-C.T."/>
            <person name="Winkler M.E."/>
        </authorList>
    </citation>
    <scope>NUCLEOTIDE SEQUENCE</scope>
</reference>
<feature type="non-terminal residue" evidence="1">
    <location>
        <position position="47"/>
    </location>
</feature>
<name>A0A382YPJ9_9ZZZZ</name>
<evidence type="ECO:0000313" key="1">
    <source>
        <dbReference type="EMBL" id="SVD84775.1"/>
    </source>
</evidence>